<evidence type="ECO:0000313" key="1">
    <source>
        <dbReference type="EMBL" id="QRO80857.1"/>
    </source>
</evidence>
<organism evidence="1 2">
    <name type="scientific">Burkholderia dolosa</name>
    <dbReference type="NCBI Taxonomy" id="152500"/>
    <lineage>
        <taxon>Bacteria</taxon>
        <taxon>Pseudomonadati</taxon>
        <taxon>Pseudomonadota</taxon>
        <taxon>Betaproteobacteria</taxon>
        <taxon>Burkholderiales</taxon>
        <taxon>Burkholderiaceae</taxon>
        <taxon>Burkholderia</taxon>
        <taxon>Burkholderia cepacia complex</taxon>
    </lineage>
</organism>
<reference evidence="1 2" key="1">
    <citation type="submission" date="2021-02" db="EMBL/GenBank/DDBJ databases">
        <title>FDA dAtabase for Regulatory Grade micrObial Sequences (FDA-ARGOS): Supporting development and validation of Infectious Disease Dx tests.</title>
        <authorList>
            <person name="Minogue T."/>
            <person name="Wolcott M."/>
            <person name="Wasieloski L."/>
            <person name="Aguilar W."/>
            <person name="Moore D."/>
            <person name="Jaissle J."/>
            <person name="Tallon L."/>
            <person name="Sadzewicz L."/>
            <person name="Zhao X."/>
            <person name="Boylan J."/>
            <person name="Ott S."/>
            <person name="Bowen H."/>
            <person name="Vavikolanu K."/>
            <person name="Mehta A."/>
            <person name="Aluvathingal J."/>
            <person name="Nadendla S."/>
            <person name="Yan Y."/>
            <person name="Sichtig H."/>
        </authorList>
    </citation>
    <scope>NUCLEOTIDE SEQUENCE [LARGE SCALE GENOMIC DNA]</scope>
    <source>
        <strain evidence="1 2">FDAARGOS_1272</strain>
    </source>
</reference>
<keyword evidence="2" id="KW-1185">Reference proteome</keyword>
<accession>A0A892II80</accession>
<protein>
    <submittedName>
        <fullName evidence="1">Uncharacterized protein</fullName>
    </submittedName>
</protein>
<proteinExistence type="predicted"/>
<dbReference type="Proteomes" id="UP000625568">
    <property type="component" value="Chromosome 3"/>
</dbReference>
<dbReference type="GeneID" id="93131104"/>
<sequence length="133" mass="13829">MNRRRNDPAADLRSASRSFLSADGFVIGPASRRAGQFEEVTACRADGGDSMAPTGVVQRPTDIGGSIGTCQGQWNCSGVAAIREPPCDRSLASVGHAGIDLFSSEMLGKLSGDPGFCNAAVCSAYQNNHRIPG</sequence>
<dbReference type="EMBL" id="CP069484">
    <property type="protein sequence ID" value="QRO80857.1"/>
    <property type="molecule type" value="Genomic_DNA"/>
</dbReference>
<name>A0A892II80_9BURK</name>
<dbReference type="RefSeq" id="WP_123806782.1">
    <property type="nucleotide sequence ID" value="NZ_CABVPR010000007.1"/>
</dbReference>
<dbReference type="AlphaFoldDB" id="A0A892II80"/>
<gene>
    <name evidence="1" type="ORF">I6K02_27380</name>
</gene>
<evidence type="ECO:0000313" key="2">
    <source>
        <dbReference type="Proteomes" id="UP000625568"/>
    </source>
</evidence>